<keyword evidence="3" id="KW-1185">Reference proteome</keyword>
<dbReference type="InterPro" id="IPR013230">
    <property type="entry name" value="Peptidase_M15A_C"/>
</dbReference>
<sequence length="129" mass="14654">MGWSLPFGKLWTGFSRKEFACKCGCGYDTVDAELLQVLKRLKKHFGNKLVFIDSGCRCVQHNKKVGGAAKSQHLFGRAADVRVSGVFPDMVAEYLMETYPGKYGIGRYRSFTHIDTRKVEARWDNRAKL</sequence>
<evidence type="ECO:0000259" key="1">
    <source>
        <dbReference type="Pfam" id="PF08291"/>
    </source>
</evidence>
<dbReference type="SUPFAM" id="SSF55166">
    <property type="entry name" value="Hedgehog/DD-peptidase"/>
    <property type="match status" value="1"/>
</dbReference>
<protein>
    <submittedName>
        <fullName evidence="2">Peptidase M15 family protein</fullName>
    </submittedName>
</protein>
<proteinExistence type="predicted"/>
<gene>
    <name evidence="2" type="ORF">CETO_151</name>
</gene>
<dbReference type="Pfam" id="PF08291">
    <property type="entry name" value="Peptidase_M15_3"/>
    <property type="match status" value="1"/>
</dbReference>
<evidence type="ECO:0000313" key="2">
    <source>
        <dbReference type="EMBL" id="AUG85133.1"/>
    </source>
</evidence>
<dbReference type="Proteomes" id="UP000240819">
    <property type="component" value="Segment"/>
</dbReference>
<accession>A0A2H5BGL8</accession>
<dbReference type="InterPro" id="IPR009045">
    <property type="entry name" value="Zn_M74/Hedgehog-like"/>
</dbReference>
<feature type="domain" description="Peptidase M15A C-terminal" evidence="1">
    <location>
        <begin position="14"/>
        <end position="115"/>
    </location>
</feature>
<evidence type="ECO:0000313" key="3">
    <source>
        <dbReference type="Proteomes" id="UP000240819"/>
    </source>
</evidence>
<organism evidence="2 3">
    <name type="scientific">Vibrio phage Ceto</name>
    <dbReference type="NCBI Taxonomy" id="2570300"/>
    <lineage>
        <taxon>Viruses</taxon>
        <taxon>Duplodnaviria</taxon>
        <taxon>Heunggongvirae</taxon>
        <taxon>Uroviricota</taxon>
        <taxon>Caudoviricetes</taxon>
        <taxon>Demerecviridae</taxon>
        <taxon>Ermolyevavirinae</taxon>
        <taxon>Cetovirus</taxon>
        <taxon>Cetovirus ceto</taxon>
    </lineage>
</organism>
<name>A0A2H5BGL8_9CAUD</name>
<reference evidence="2 3" key="1">
    <citation type="submission" date="2017-12" db="EMBL/GenBank/DDBJ databases">
        <authorList>
            <person name="Lestochi C.V."/>
            <person name="Miller K.C."/>
            <person name="Miller J.S."/>
            <person name="Stanton M.L."/>
            <person name="Broussard G.W."/>
        </authorList>
    </citation>
    <scope>NUCLEOTIDE SEQUENCE [LARGE SCALE GENOMIC DNA]</scope>
</reference>
<dbReference type="EMBL" id="MG649966">
    <property type="protein sequence ID" value="AUG85133.1"/>
    <property type="molecule type" value="Genomic_DNA"/>
</dbReference>
<dbReference type="Gene3D" id="3.30.1380.10">
    <property type="match status" value="1"/>
</dbReference>